<dbReference type="EMBL" id="FJ172507">
    <property type="protein sequence ID" value="ACH88363.1"/>
    <property type="molecule type" value="Genomic_DNA"/>
</dbReference>
<dbReference type="Pfam" id="PF00550">
    <property type="entry name" value="PP-binding"/>
    <property type="match status" value="1"/>
</dbReference>
<evidence type="ECO:0000259" key="9">
    <source>
        <dbReference type="PROSITE" id="PS52004"/>
    </source>
</evidence>
<dbReference type="InterPro" id="IPR050091">
    <property type="entry name" value="PKS_NRPS_Biosynth_Enz"/>
</dbReference>
<dbReference type="Pfam" id="PF02801">
    <property type="entry name" value="Ketoacyl-synt_C"/>
    <property type="match status" value="1"/>
</dbReference>
<dbReference type="PANTHER" id="PTHR43775:SF51">
    <property type="entry name" value="INACTIVE PHENOLPHTHIOCEROL SYNTHESIS POLYKETIDE SYNTHASE TYPE I PKS1-RELATED"/>
    <property type="match status" value="1"/>
</dbReference>
<dbReference type="Gene3D" id="3.30.70.3290">
    <property type="match status" value="1"/>
</dbReference>
<dbReference type="Pfam" id="PF21394">
    <property type="entry name" value="Beta-ketacyl_N"/>
    <property type="match status" value="1"/>
</dbReference>
<feature type="region of interest" description="Disordered" evidence="7">
    <location>
        <begin position="888"/>
        <end position="913"/>
    </location>
</feature>
<dbReference type="InterPro" id="IPR032821">
    <property type="entry name" value="PKS_assoc"/>
</dbReference>
<dbReference type="InterPro" id="IPR016036">
    <property type="entry name" value="Malonyl_transacylase_ACP-bd"/>
</dbReference>
<feature type="compositionally biased region" description="Polar residues" evidence="7">
    <location>
        <begin position="1519"/>
        <end position="1530"/>
    </location>
</feature>
<proteinExistence type="predicted"/>
<feature type="domain" description="Carrier" evidence="8">
    <location>
        <begin position="1447"/>
        <end position="1522"/>
    </location>
</feature>
<dbReference type="InterPro" id="IPR020806">
    <property type="entry name" value="PKS_PP-bd"/>
</dbReference>
<keyword evidence="10" id="KW-0150">Chloroplast</keyword>
<evidence type="ECO:0000256" key="3">
    <source>
        <dbReference type="ARBA" id="ARBA00022679"/>
    </source>
</evidence>
<dbReference type="InterPro" id="IPR036736">
    <property type="entry name" value="ACP-like_sf"/>
</dbReference>
<keyword evidence="4" id="KW-0276">Fatty acid metabolism</keyword>
<feature type="compositionally biased region" description="Polar residues" evidence="7">
    <location>
        <begin position="896"/>
        <end position="913"/>
    </location>
</feature>
<dbReference type="SMART" id="SM00822">
    <property type="entry name" value="PKS_KR"/>
    <property type="match status" value="1"/>
</dbReference>
<protein>
    <submittedName>
        <fullName evidence="10">Nonribosomal peptide synthetase/polyketide synthase hybrid</fullName>
    </submittedName>
</protein>
<dbReference type="SUPFAM" id="SSF47336">
    <property type="entry name" value="ACP-like"/>
    <property type="match status" value="1"/>
</dbReference>
<dbReference type="FunFam" id="1.10.1200.10:FF:000016">
    <property type="entry name" value="Non-ribosomal peptide synthase"/>
    <property type="match status" value="1"/>
</dbReference>
<dbReference type="Gene3D" id="3.40.50.720">
    <property type="entry name" value="NAD(P)-binding Rossmann-like Domain"/>
    <property type="match status" value="1"/>
</dbReference>
<dbReference type="SMART" id="SM00823">
    <property type="entry name" value="PKS_PP"/>
    <property type="match status" value="1"/>
</dbReference>
<dbReference type="InterPro" id="IPR001227">
    <property type="entry name" value="Ac_transferase_dom_sf"/>
</dbReference>
<dbReference type="SUPFAM" id="SSF55048">
    <property type="entry name" value="Probable ACP-binding domain of malonyl-CoA ACP transacylase"/>
    <property type="match status" value="1"/>
</dbReference>
<dbReference type="SMART" id="SM00825">
    <property type="entry name" value="PKS_KS"/>
    <property type="match status" value="1"/>
</dbReference>
<dbReference type="InterPro" id="IPR009081">
    <property type="entry name" value="PP-bd_ACP"/>
</dbReference>
<feature type="region of interest" description="Disordered" evidence="7">
    <location>
        <begin position="1518"/>
        <end position="1539"/>
    </location>
</feature>
<dbReference type="InterPro" id="IPR014043">
    <property type="entry name" value="Acyl_transferase_dom"/>
</dbReference>
<dbReference type="InterPro" id="IPR014030">
    <property type="entry name" value="Ketoacyl_synth_N"/>
</dbReference>
<feature type="domain" description="Ketosynthase family 3 (KS3)" evidence="9">
    <location>
        <begin position="10"/>
        <end position="435"/>
    </location>
</feature>
<dbReference type="InterPro" id="IPR016039">
    <property type="entry name" value="Thiolase-like"/>
</dbReference>
<dbReference type="InterPro" id="IPR049490">
    <property type="entry name" value="C883_1060-like_KR_N"/>
</dbReference>
<dbReference type="GO" id="GO:0044550">
    <property type="term" value="P:secondary metabolite biosynthetic process"/>
    <property type="evidence" value="ECO:0007669"/>
    <property type="project" value="UniProtKB-ARBA"/>
</dbReference>
<keyword evidence="3" id="KW-0808">Transferase</keyword>
<dbReference type="Pfam" id="PF00698">
    <property type="entry name" value="Acyl_transf_1"/>
    <property type="match status" value="1"/>
</dbReference>
<evidence type="ECO:0000259" key="8">
    <source>
        <dbReference type="PROSITE" id="PS50075"/>
    </source>
</evidence>
<dbReference type="PROSITE" id="PS52004">
    <property type="entry name" value="KS3_2"/>
    <property type="match status" value="1"/>
</dbReference>
<evidence type="ECO:0000256" key="7">
    <source>
        <dbReference type="SAM" id="MobiDB-lite"/>
    </source>
</evidence>
<keyword evidence="2" id="KW-0597">Phosphoprotein</keyword>
<dbReference type="FunFam" id="3.40.47.10:FF:000042">
    <property type="entry name" value="Polyketide synthase Pks13"/>
    <property type="match status" value="1"/>
</dbReference>
<dbReference type="Pfam" id="PF08659">
    <property type="entry name" value="KR"/>
    <property type="match status" value="1"/>
</dbReference>
<evidence type="ECO:0000256" key="1">
    <source>
        <dbReference type="ARBA" id="ARBA00022450"/>
    </source>
</evidence>
<keyword evidence="6" id="KW-0511">Multifunctional enzyme</keyword>
<dbReference type="SUPFAM" id="SSF53901">
    <property type="entry name" value="Thiolase-like"/>
    <property type="match status" value="1"/>
</dbReference>
<sequence>MNLDDAPTDQSRIAVIGMDGRFPDAPDIKQFWHNLRNGAEAIRSFSDEELREGGLDPAIRNTPGYVDRGSYLEDVDKFDAGFFGFSPREAEILDPQQRLFLESSWKALEHAGYVPDNYPGLIGVFGGVDFSKYLIPLFTNPQLLESMGAFQVLMGNDKDHFTTRVAYKLNLNGPAVTVQTACSTSLVAVCLACQSLLQYQSDIALAGGSSINLPQTTGYLYQEGGINSPDGHCRPFDARAQGTNVGSGVGTVVLKRLEDAIEDGDTIHAVICGHGLNNDGANKVGYTAPSIEGQSEAIASAHAMAGFPPESVSYIEAHGTGTPLGDPIEIAALTQVFRAGTDNKGYCAIGSLKSNFGHLNAAAGVAGLIKTILAMKHRQIPPSLHFEQPNPNIDFENSPFYVAGKLQDWQSDGPRRAGVSAFGIGGTNAHVALEEWLDPTPVPPKHPYELIIASARNESALERIKLRYADALSGEELQPSLSDIAFTLQAGRQAFDHRFATVTKTDDRTELVQSLRTSPSAAPVSKRIKGKKTTSAFLFSGQGSQYPGMGQELYEYCPIFQEHLDQCRDILQPLLGRDIVQAIHQPHVDETTALTQTELAQPALFAVEYALAKLWIHWGIEPGVFVGHSIGQYVAGCLAGIWTLGDALKIVAERGKLMQAPPRAMIAVLGSLEQVRPHLADSLSLAAVNGPNLSVVSGAQADIRAFESELKKQGITTRPLHTSHAFHSSLMEPILDPFRQCLKGITMKEPKIPVLSNASGTRMTRNEAINPETWVTHLRDTVQFEASLRELFEDENQVLLEVGPGNTLTGLAGRHPDRPATIAVHASLPSANSKDSALRTTLHTAGQLWVAGLALNWSALRTNERRRRVPLPTYSFERDRYWIQPNQAQAPPNAPSATVQPANGSSAHIQPTNGRKNADLTEWFYAPEWQQEISLPESGPTASDRWLVLGSEAPFDRAVMDQLRDSSQEVVLVEPGEFYSVQSPTHICLDPDDSSQWERLGVELANESTWPQRILYLWNGATSQSTGKENLESHFQRLTHLFRLLGKHLRLGSVDFTLVSDRLFAIRNRESIDPYQSVLLGLLKSATQEYPGLRCRAVDLRPSTKQLVKSTAQQLITEAAAGASAPVVVYRAQNRYIQQLSPAPISANVGEQSVLRRNGVYLITGGLGQIGLLMARYLAHTVQAKLILLSRSELPSRDKWEDLVRNPSDPHLAVRLAHLLEIEKLGATVLPIHGDIADRSRMTEVLREAQSRFGKIHGVLHGAANTSRSAIVPISDLSKETLLEQLGPKVTGLENLEHLLKSTPPDFWMLHSSISSFLGGLGFAAYAGANSFLDAFASIKNQSPRARWICVNWDGWFFPTGTEDPNQFPPNLADAIHPPEGIELFRRLFSTAPKHVVVSTYDLEARRDQWVRMEPSTTASHEDTPAPLAGANGSFHPRPEIDAEFVEAQTPREKELVDLWQDLLGVAPIGIHDNFFELGGHSLLAVQLVSRIRDRMQFELGVHGVFDAGTIAALAASMEESNGSGTSQQPKLVRVSRER</sequence>
<evidence type="ECO:0000256" key="2">
    <source>
        <dbReference type="ARBA" id="ARBA00022553"/>
    </source>
</evidence>
<dbReference type="Gene3D" id="3.40.366.10">
    <property type="entry name" value="Malonyl-Coenzyme A Acyl Carrier Protein, domain 2"/>
    <property type="match status" value="1"/>
</dbReference>
<dbReference type="InterPro" id="IPR029058">
    <property type="entry name" value="AB_hydrolase_fold"/>
</dbReference>
<dbReference type="InterPro" id="IPR006162">
    <property type="entry name" value="Ppantetheine_attach_site"/>
</dbReference>
<evidence type="ECO:0000256" key="6">
    <source>
        <dbReference type="ARBA" id="ARBA00023268"/>
    </source>
</evidence>
<dbReference type="PANTHER" id="PTHR43775">
    <property type="entry name" value="FATTY ACID SYNTHASE"/>
    <property type="match status" value="1"/>
</dbReference>
<dbReference type="CDD" id="cd00833">
    <property type="entry name" value="PKS"/>
    <property type="match status" value="1"/>
</dbReference>
<dbReference type="GO" id="GO:0006633">
    <property type="term" value="P:fatty acid biosynthetic process"/>
    <property type="evidence" value="ECO:0007669"/>
    <property type="project" value="InterPro"/>
</dbReference>
<organism evidence="10">
    <name type="scientific">Karenia brevis</name>
    <name type="common">Red tide dinoflagellate</name>
    <name type="synonym">Gymnodinium breve</name>
    <dbReference type="NCBI Taxonomy" id="156230"/>
    <lineage>
        <taxon>Eukaryota</taxon>
        <taxon>Sar</taxon>
        <taxon>Alveolata</taxon>
        <taxon>Dinophyceae</taxon>
        <taxon>Gymnodiniales</taxon>
        <taxon>Kareniaceae</taxon>
        <taxon>Karenia</taxon>
    </lineage>
</organism>
<dbReference type="SUPFAM" id="SSF51735">
    <property type="entry name" value="NAD(P)-binding Rossmann-fold domains"/>
    <property type="match status" value="2"/>
</dbReference>
<evidence type="ECO:0000313" key="10">
    <source>
        <dbReference type="EMBL" id="ACH88363.1"/>
    </source>
</evidence>
<dbReference type="GO" id="GO:0004312">
    <property type="term" value="F:fatty acid synthase activity"/>
    <property type="evidence" value="ECO:0007669"/>
    <property type="project" value="TreeGrafter"/>
</dbReference>
<dbReference type="InterPro" id="IPR057326">
    <property type="entry name" value="KR_dom"/>
</dbReference>
<dbReference type="InterPro" id="IPR013968">
    <property type="entry name" value="PKS_KR"/>
</dbReference>
<reference evidence="10" key="1">
    <citation type="journal article" date="2009" name="Mar. Biotechnol.">
        <title>Characterization and Localization of a Hybrid Non-ribosomal Peptide Synthetase and Polyketide Synthase Gene from the Toxic Dinoflagellate Karenia brevis.</title>
        <authorList>
            <person name="Lopez-Legentil S."/>
            <person name="Song B."/>
            <person name="Deture M."/>
            <person name="Baden D.G."/>
        </authorList>
    </citation>
    <scope>NUCLEOTIDE SEQUENCE</scope>
    <source>
        <strain evidence="10">Wilson</strain>
    </source>
</reference>
<dbReference type="CDD" id="cd08953">
    <property type="entry name" value="KR_2_SDR_x"/>
    <property type="match status" value="1"/>
</dbReference>
<dbReference type="PROSITE" id="PS50075">
    <property type="entry name" value="CARRIER"/>
    <property type="match status" value="1"/>
</dbReference>
<dbReference type="SUPFAM" id="SSF52151">
    <property type="entry name" value="FabD/lysophospholipase-like"/>
    <property type="match status" value="1"/>
</dbReference>
<dbReference type="InterPro" id="IPR016035">
    <property type="entry name" value="Acyl_Trfase/lysoPLipase"/>
</dbReference>
<keyword evidence="1" id="KW-0596">Phosphopantetheine</keyword>
<dbReference type="PROSITE" id="PS00606">
    <property type="entry name" value="KS3_1"/>
    <property type="match status" value="1"/>
</dbReference>
<evidence type="ECO:0000256" key="5">
    <source>
        <dbReference type="ARBA" id="ARBA00023098"/>
    </source>
</evidence>
<dbReference type="Pfam" id="PF16197">
    <property type="entry name" value="KAsynt_C_assoc"/>
    <property type="match status" value="1"/>
</dbReference>
<dbReference type="InterPro" id="IPR036291">
    <property type="entry name" value="NAD(P)-bd_dom_sf"/>
</dbReference>
<dbReference type="SMART" id="SM00827">
    <property type="entry name" value="PKS_AT"/>
    <property type="match status" value="1"/>
</dbReference>
<dbReference type="Gene3D" id="3.40.47.10">
    <property type="match status" value="1"/>
</dbReference>
<dbReference type="GO" id="GO:0004315">
    <property type="term" value="F:3-oxoacyl-[acyl-carrier-protein] synthase activity"/>
    <property type="evidence" value="ECO:0007669"/>
    <property type="project" value="InterPro"/>
</dbReference>
<name>D2CZD6_KARBR</name>
<accession>D2CZD6</accession>
<geneLocation type="chloroplast" evidence="10"/>
<dbReference type="PROSITE" id="PS00012">
    <property type="entry name" value="PHOSPHOPANTETHEINE"/>
    <property type="match status" value="1"/>
</dbReference>
<keyword evidence="10" id="KW-0934">Plastid</keyword>
<dbReference type="InterPro" id="IPR018201">
    <property type="entry name" value="Ketoacyl_synth_AS"/>
</dbReference>
<dbReference type="InterPro" id="IPR020841">
    <property type="entry name" value="PKS_Beta-ketoAc_synthase_dom"/>
</dbReference>
<evidence type="ECO:0000256" key="4">
    <source>
        <dbReference type="ARBA" id="ARBA00022832"/>
    </source>
</evidence>
<dbReference type="Gene3D" id="3.40.50.1820">
    <property type="entry name" value="alpha/beta hydrolase"/>
    <property type="match status" value="1"/>
</dbReference>
<feature type="region of interest" description="Disordered" evidence="7">
    <location>
        <begin position="1414"/>
        <end position="1434"/>
    </location>
</feature>
<dbReference type="GO" id="GO:0031177">
    <property type="term" value="F:phosphopantetheine binding"/>
    <property type="evidence" value="ECO:0007669"/>
    <property type="project" value="InterPro"/>
</dbReference>
<dbReference type="InterPro" id="IPR014031">
    <property type="entry name" value="Ketoacyl_synth_C"/>
</dbReference>
<keyword evidence="5" id="KW-0443">Lipid metabolism</keyword>
<dbReference type="Pfam" id="PF00109">
    <property type="entry name" value="ketoacyl-synt"/>
    <property type="match status" value="1"/>
</dbReference>